<evidence type="ECO:0008006" key="3">
    <source>
        <dbReference type="Google" id="ProtNLM"/>
    </source>
</evidence>
<keyword evidence="2" id="KW-1185">Reference proteome</keyword>
<comment type="caution">
    <text evidence="1">The sequence shown here is derived from an EMBL/GenBank/DDBJ whole genome shotgun (WGS) entry which is preliminary data.</text>
</comment>
<reference evidence="1 2" key="1">
    <citation type="submission" date="2014-12" db="EMBL/GenBank/DDBJ databases">
        <title>Draft genome sequences of 29 type strains of Enterococci.</title>
        <authorList>
            <person name="Zhong Z."/>
            <person name="Sun Z."/>
            <person name="Liu W."/>
            <person name="Zhang W."/>
            <person name="Zhang H."/>
        </authorList>
    </citation>
    <scope>NUCLEOTIDE SEQUENCE [LARGE SCALE GENOMIC DNA]</scope>
    <source>
        <strain evidence="1 2">DSM 22802</strain>
    </source>
</reference>
<sequence length="138" mass="15921">MKLLLKDPEELPTIENLAKYLGTDSLALYQQLLVMLHKESFKEDWTYYNDGKHWLAKILYKKKNLGWISIWESGVKITVYFGERIWPQLMTNALFQRLEASGVEIHKSGKLTAVLVPVLDEISLQNAVALVKFKKVAK</sequence>
<proteinExistence type="predicted"/>
<organism evidence="1 2">
    <name type="scientific">Enterococcus devriesei</name>
    <dbReference type="NCBI Taxonomy" id="319970"/>
    <lineage>
        <taxon>Bacteria</taxon>
        <taxon>Bacillati</taxon>
        <taxon>Bacillota</taxon>
        <taxon>Bacilli</taxon>
        <taxon>Lactobacillales</taxon>
        <taxon>Enterococcaceae</taxon>
        <taxon>Enterococcus</taxon>
    </lineage>
</organism>
<dbReference type="InterPro" id="IPR024265">
    <property type="entry name" value="DUF3788"/>
</dbReference>
<dbReference type="Proteomes" id="UP000183700">
    <property type="component" value="Unassembled WGS sequence"/>
</dbReference>
<accession>A0A1L8SVB6</accession>
<protein>
    <recommendedName>
        <fullName evidence="3">DUF3788 family protein</fullName>
    </recommendedName>
</protein>
<evidence type="ECO:0000313" key="1">
    <source>
        <dbReference type="EMBL" id="OJG35908.1"/>
    </source>
</evidence>
<dbReference type="EMBL" id="JXKM01000004">
    <property type="protein sequence ID" value="OJG35908.1"/>
    <property type="molecule type" value="Genomic_DNA"/>
</dbReference>
<name>A0A1L8SVB6_9ENTE</name>
<dbReference type="Pfam" id="PF12663">
    <property type="entry name" value="DUF3788"/>
    <property type="match status" value="1"/>
</dbReference>
<gene>
    <name evidence="1" type="ORF">RV00_GL002052</name>
</gene>
<dbReference type="RefSeq" id="WP_071861883.1">
    <property type="nucleotide sequence ID" value="NZ_JBHLVS010000013.1"/>
</dbReference>
<dbReference type="AlphaFoldDB" id="A0A1L8SVB6"/>
<dbReference type="OrthoDB" id="1050063at2"/>
<evidence type="ECO:0000313" key="2">
    <source>
        <dbReference type="Proteomes" id="UP000183700"/>
    </source>
</evidence>